<comment type="subcellular location">
    <subcellularLocation>
        <location evidence="1">Membrane</location>
        <topology evidence="1">Multi-pass membrane protein</topology>
    </subcellularLocation>
</comment>
<keyword evidence="2" id="KW-0813">Transport</keyword>
<evidence type="ECO:0000259" key="12">
    <source>
        <dbReference type="PROSITE" id="PS50929"/>
    </source>
</evidence>
<dbReference type="InterPro" id="IPR003593">
    <property type="entry name" value="AAA+_ATPase"/>
</dbReference>
<keyword evidence="3 10" id="KW-0812">Transmembrane</keyword>
<evidence type="ECO:0000256" key="5">
    <source>
        <dbReference type="ARBA" id="ARBA00022741"/>
    </source>
</evidence>
<dbReference type="EMBL" id="JH795860">
    <property type="protein sequence ID" value="EJU03263.1"/>
    <property type="molecule type" value="Genomic_DNA"/>
</dbReference>
<evidence type="ECO:0000313" key="13">
    <source>
        <dbReference type="EMBL" id="EJU03263.1"/>
    </source>
</evidence>
<feature type="domain" description="ABC transmembrane type-1" evidence="12">
    <location>
        <begin position="844"/>
        <end position="1090"/>
    </location>
</feature>
<dbReference type="GO" id="GO:0005524">
    <property type="term" value="F:ATP binding"/>
    <property type="evidence" value="ECO:0007669"/>
    <property type="project" value="UniProtKB-KW"/>
</dbReference>
<feature type="transmembrane region" description="Helical" evidence="10">
    <location>
        <begin position="206"/>
        <end position="224"/>
    </location>
</feature>
<dbReference type="HOGENOM" id="CLU_000604_27_6_1"/>
<dbReference type="InterPro" id="IPR050173">
    <property type="entry name" value="ABC_transporter_C-like"/>
</dbReference>
<proteinExistence type="predicted"/>
<protein>
    <submittedName>
        <fullName evidence="13">p-loop containing nucleoside triphosphate hydrolase protein</fullName>
    </submittedName>
</protein>
<dbReference type="PROSITE" id="PS50893">
    <property type="entry name" value="ABC_TRANSPORTER_2"/>
    <property type="match status" value="2"/>
</dbReference>
<dbReference type="CDD" id="cd03244">
    <property type="entry name" value="ABCC_MRP_domain2"/>
    <property type="match status" value="1"/>
</dbReference>
<keyword evidence="8 10" id="KW-0472">Membrane</keyword>
<dbReference type="SUPFAM" id="SSF90123">
    <property type="entry name" value="ABC transporter transmembrane region"/>
    <property type="match status" value="2"/>
</dbReference>
<feature type="domain" description="ABC transporter" evidence="11">
    <location>
        <begin position="1166"/>
        <end position="1402"/>
    </location>
</feature>
<evidence type="ECO:0000256" key="3">
    <source>
        <dbReference type="ARBA" id="ARBA00022692"/>
    </source>
</evidence>
<dbReference type="FunFam" id="1.20.1560.10:FF:000013">
    <property type="entry name" value="ABC transporter C family member 2"/>
    <property type="match status" value="1"/>
</dbReference>
<feature type="transmembrane region" description="Helical" evidence="10">
    <location>
        <begin position="30"/>
        <end position="52"/>
    </location>
</feature>
<feature type="transmembrane region" description="Helical" evidence="10">
    <location>
        <begin position="170"/>
        <end position="191"/>
    </location>
</feature>
<evidence type="ECO:0000256" key="2">
    <source>
        <dbReference type="ARBA" id="ARBA00022448"/>
    </source>
</evidence>
<dbReference type="Gene3D" id="3.40.50.300">
    <property type="entry name" value="P-loop containing nucleotide triphosphate hydrolases"/>
    <property type="match status" value="2"/>
</dbReference>
<evidence type="ECO:0000256" key="7">
    <source>
        <dbReference type="ARBA" id="ARBA00022989"/>
    </source>
</evidence>
<feature type="transmembrane region" description="Helical" evidence="10">
    <location>
        <begin position="452"/>
        <end position="472"/>
    </location>
</feature>
<evidence type="ECO:0000256" key="10">
    <source>
        <dbReference type="SAM" id="Phobius"/>
    </source>
</evidence>
<evidence type="ECO:0000256" key="6">
    <source>
        <dbReference type="ARBA" id="ARBA00022840"/>
    </source>
</evidence>
<keyword evidence="4" id="KW-0677">Repeat</keyword>
<feature type="domain" description="ABC transmembrane type-1" evidence="12">
    <location>
        <begin position="189"/>
        <end position="512"/>
    </location>
</feature>
<evidence type="ECO:0000256" key="8">
    <source>
        <dbReference type="ARBA" id="ARBA00023136"/>
    </source>
</evidence>
<feature type="transmembrane region" description="Helical" evidence="10">
    <location>
        <begin position="64"/>
        <end position="86"/>
    </location>
</feature>
<organism evidence="13 14">
    <name type="scientific">Dacryopinax primogenitus (strain DJM 731)</name>
    <name type="common">Brown rot fungus</name>
    <dbReference type="NCBI Taxonomy" id="1858805"/>
    <lineage>
        <taxon>Eukaryota</taxon>
        <taxon>Fungi</taxon>
        <taxon>Dikarya</taxon>
        <taxon>Basidiomycota</taxon>
        <taxon>Agaricomycotina</taxon>
        <taxon>Dacrymycetes</taxon>
        <taxon>Dacrymycetales</taxon>
        <taxon>Dacrymycetaceae</taxon>
        <taxon>Dacryopinax</taxon>
    </lineage>
</organism>
<dbReference type="OrthoDB" id="6500128at2759"/>
<feature type="domain" description="ABC transporter" evidence="11">
    <location>
        <begin position="555"/>
        <end position="791"/>
    </location>
</feature>
<feature type="compositionally biased region" description="Low complexity" evidence="9">
    <location>
        <begin position="259"/>
        <end position="275"/>
    </location>
</feature>
<dbReference type="RefSeq" id="XP_040630157.1">
    <property type="nucleotide sequence ID" value="XM_040776319.1"/>
</dbReference>
<dbReference type="InterPro" id="IPR027417">
    <property type="entry name" value="P-loop_NTPase"/>
</dbReference>
<feature type="transmembrane region" description="Helical" evidence="10">
    <location>
        <begin position="959"/>
        <end position="980"/>
    </location>
</feature>
<keyword evidence="5" id="KW-0547">Nucleotide-binding</keyword>
<sequence length="1420" mass="156640">MTAVVIGYAGALCSLGVILCAGNGRMYNVHAGVILLIVFGVFVYRNVYPLVFLNGEPIDNHTPWLMYTRGILVTITGLVIPGLIPHEYVPVDPEHPSPEPNPEQTASLWSFITFTFMEPIVMIAYRNSDLPYDSLPPLADYDRSAHLEKSSIVALDPITRHQKGLNDRHLFFGLMQIFFWEYVFFGCNLLLDVLSRFMAPYALKRILQAWIVVLLVGGAFSSFFRQLYIFVAERAQVRAENILLQQIFRHALRLRVSDTSQSHSKPQSSEASSSSVVAEDENLPPLTLIGSETATANIAETVASGTIEPLDGPAENPPSPSPHFSGQINTLIGADVPNILGARDFLVLFVMLPFQTIISTWFLFDILGWSAIIGMVFMVAMMPIPGLLAKRINDVEVAKMQKTEARIQGITESVNIIRMIKMFGWEGMIAGKLYKLRADELSSTRKAKFLELFGGVMNNLMPVLILIVTFSFHTLVMHKSLDAAIIFSSIAVLDLLRLDLGSVPFFITSIMQAKVSLDRLTKFLRESPLLDKFSNSGNSMDMLDERPASSEIIGFKNVNLSWVNQASDDDATHQNFTLKIDSVTFDKGSLNLVTGPTGCGKTSLLLALLGEMHIESTGRDSWVAFPRHLGVAYAAQEAWVQNTTIKKNIVFLEPYDEERYKEVLRQCALERDLALLSAGDQTEVGEKGITLSGGQKARIALARAIYSSANIIVLDDVLSALDVHTSSWIVANCFRGDLVAGRTIIIATHAIDLVAPLASRLFNISRTGEIRSLVQVPGFQTTAHENDVRDPSEEEEPVEHKRFHSAMPKEAGKLILEEDLETGRLRWSAVELLINTFGGYVTLALIIGTCLLVYISSVIGTWWLGVWARAYETSSDRNIPILFYLGIFVAICGLDAGFYALSSLAYLYGSLRVSSTLHEALSKRILGAPLRWLDVTPVGRIISRFTQDIGTVDGPLITYLHMFISFSLSMLIQFGAILILAPWFSIPGIFIGIVGVLMGQIYISARLPVRRLISKWQSPLYTHFSATIDGIISIRAYGGEAVFRQELFKRLDEYTRPCRTFHNLDRWVAVRSDVLGAVFTSGLAFYLVYLRSPLGPSNSGVSLQSFCLNMALRFSGLLLFWVRLLSEVETAGNSVERIRDYLLIEQEPPSCEAQPPPAYWPASGSLQVHNLQARYSEEGPKVLKNVSFEVKSGERIGIVGRTGSGKSSLALSLLRLIPTTGEVEFDGILTRNIRLDTLRQNMAIIPQDPSLLSGNLRSNLDPVGEHDDVALNSALRAVGLIGQSGGGKHNGCNLDTAVASSGSNFSVGQRQLIALARAMVRGTKVLILDEATASVDAETDQLIQRSIRKELKGTTLLTIAHRLQTIMDYDKILVMESGELVEFGSPLSLLERNSMFRALVEGSADAQHLLRLARESSVIA</sequence>
<feature type="transmembrane region" description="Helical" evidence="10">
    <location>
        <begin position="370"/>
        <end position="389"/>
    </location>
</feature>
<evidence type="ECO:0000256" key="9">
    <source>
        <dbReference type="SAM" id="MobiDB-lite"/>
    </source>
</evidence>
<dbReference type="CDD" id="cd03250">
    <property type="entry name" value="ABCC_MRP_domain1"/>
    <property type="match status" value="1"/>
</dbReference>
<dbReference type="CDD" id="cd18604">
    <property type="entry name" value="ABC_6TM_VMR1_D2_like"/>
    <property type="match status" value="1"/>
</dbReference>
<keyword evidence="13" id="KW-0378">Hydrolase</keyword>
<keyword evidence="6" id="KW-0067">ATP-binding</keyword>
<dbReference type="InterPro" id="IPR011527">
    <property type="entry name" value="ABC1_TM_dom"/>
</dbReference>
<dbReference type="FunFam" id="3.40.50.300:FF:000838">
    <property type="entry name" value="ABC multidrug transporter (Eurofung)"/>
    <property type="match status" value="1"/>
</dbReference>
<dbReference type="InterPro" id="IPR003439">
    <property type="entry name" value="ABC_transporter-like_ATP-bd"/>
</dbReference>
<name>M5GEH7_DACPD</name>
<evidence type="ECO:0000256" key="4">
    <source>
        <dbReference type="ARBA" id="ARBA00022737"/>
    </source>
</evidence>
<reference evidence="13 14" key="1">
    <citation type="journal article" date="2012" name="Science">
        <title>The Paleozoic origin of enzymatic lignin decomposition reconstructed from 31 fungal genomes.</title>
        <authorList>
            <person name="Floudas D."/>
            <person name="Binder M."/>
            <person name="Riley R."/>
            <person name="Barry K."/>
            <person name="Blanchette R.A."/>
            <person name="Henrissat B."/>
            <person name="Martinez A.T."/>
            <person name="Otillar R."/>
            <person name="Spatafora J.W."/>
            <person name="Yadav J.S."/>
            <person name="Aerts A."/>
            <person name="Benoit I."/>
            <person name="Boyd A."/>
            <person name="Carlson A."/>
            <person name="Copeland A."/>
            <person name="Coutinho P.M."/>
            <person name="de Vries R.P."/>
            <person name="Ferreira P."/>
            <person name="Findley K."/>
            <person name="Foster B."/>
            <person name="Gaskell J."/>
            <person name="Glotzer D."/>
            <person name="Gorecki P."/>
            <person name="Heitman J."/>
            <person name="Hesse C."/>
            <person name="Hori C."/>
            <person name="Igarashi K."/>
            <person name="Jurgens J.A."/>
            <person name="Kallen N."/>
            <person name="Kersten P."/>
            <person name="Kohler A."/>
            <person name="Kuees U."/>
            <person name="Kumar T.K.A."/>
            <person name="Kuo A."/>
            <person name="LaButti K."/>
            <person name="Larrondo L.F."/>
            <person name="Lindquist E."/>
            <person name="Ling A."/>
            <person name="Lombard V."/>
            <person name="Lucas S."/>
            <person name="Lundell T."/>
            <person name="Martin R."/>
            <person name="McLaughlin D.J."/>
            <person name="Morgenstern I."/>
            <person name="Morin E."/>
            <person name="Murat C."/>
            <person name="Nagy L.G."/>
            <person name="Nolan M."/>
            <person name="Ohm R.A."/>
            <person name="Patyshakuliyeva A."/>
            <person name="Rokas A."/>
            <person name="Ruiz-Duenas F.J."/>
            <person name="Sabat G."/>
            <person name="Salamov A."/>
            <person name="Samejima M."/>
            <person name="Schmutz J."/>
            <person name="Slot J.C."/>
            <person name="St John F."/>
            <person name="Stenlid J."/>
            <person name="Sun H."/>
            <person name="Sun S."/>
            <person name="Syed K."/>
            <person name="Tsang A."/>
            <person name="Wiebenga A."/>
            <person name="Young D."/>
            <person name="Pisabarro A."/>
            <person name="Eastwood D.C."/>
            <person name="Martin F."/>
            <person name="Cullen D."/>
            <person name="Grigoriev I.V."/>
            <person name="Hibbett D.S."/>
        </authorList>
    </citation>
    <scope>NUCLEOTIDE SEQUENCE [LARGE SCALE GENOMIC DNA]</scope>
    <source>
        <strain evidence="13 14">DJM-731 SS1</strain>
    </source>
</reference>
<keyword evidence="7 10" id="KW-1133">Transmembrane helix</keyword>
<dbReference type="SMART" id="SM00382">
    <property type="entry name" value="AAA"/>
    <property type="match status" value="2"/>
</dbReference>
<accession>M5GEH7</accession>
<evidence type="ECO:0000259" key="11">
    <source>
        <dbReference type="PROSITE" id="PS50893"/>
    </source>
</evidence>
<dbReference type="PANTHER" id="PTHR24223">
    <property type="entry name" value="ATP-BINDING CASSETTE SUB-FAMILY C"/>
    <property type="match status" value="1"/>
</dbReference>
<feature type="transmembrane region" description="Helical" evidence="10">
    <location>
        <begin position="883"/>
        <end position="908"/>
    </location>
</feature>
<dbReference type="InterPro" id="IPR036640">
    <property type="entry name" value="ABC1_TM_sf"/>
</dbReference>
<dbReference type="GO" id="GO:0016020">
    <property type="term" value="C:membrane"/>
    <property type="evidence" value="ECO:0007669"/>
    <property type="project" value="UniProtKB-SubCell"/>
</dbReference>
<dbReference type="Pfam" id="PF00664">
    <property type="entry name" value="ABC_membrane"/>
    <property type="match status" value="2"/>
</dbReference>
<dbReference type="Pfam" id="PF00005">
    <property type="entry name" value="ABC_tran"/>
    <property type="match status" value="2"/>
</dbReference>
<feature type="transmembrane region" description="Helical" evidence="10">
    <location>
        <begin position="986"/>
        <end position="1005"/>
    </location>
</feature>
<dbReference type="STRING" id="1858805.M5GEH7"/>
<dbReference type="GeneID" id="63691381"/>
<dbReference type="GO" id="GO:0140359">
    <property type="term" value="F:ABC-type transporter activity"/>
    <property type="evidence" value="ECO:0007669"/>
    <property type="project" value="InterPro"/>
</dbReference>
<dbReference type="PROSITE" id="PS00211">
    <property type="entry name" value="ABC_TRANSPORTER_1"/>
    <property type="match status" value="2"/>
</dbReference>
<dbReference type="InterPro" id="IPR017871">
    <property type="entry name" value="ABC_transporter-like_CS"/>
</dbReference>
<dbReference type="Proteomes" id="UP000030653">
    <property type="component" value="Unassembled WGS sequence"/>
</dbReference>
<dbReference type="GO" id="GO:0016887">
    <property type="term" value="F:ATP hydrolysis activity"/>
    <property type="evidence" value="ECO:0007669"/>
    <property type="project" value="InterPro"/>
</dbReference>
<dbReference type="PANTHER" id="PTHR24223:SF356">
    <property type="entry name" value="ATP-BINDING CASSETTE TRANSPORTER ABC4"/>
    <property type="match status" value="1"/>
</dbReference>
<feature type="transmembrane region" description="Helical" evidence="10">
    <location>
        <begin position="832"/>
        <end position="863"/>
    </location>
</feature>
<dbReference type="PROSITE" id="PS50929">
    <property type="entry name" value="ABC_TM1F"/>
    <property type="match status" value="2"/>
</dbReference>
<feature type="transmembrane region" description="Helical" evidence="10">
    <location>
        <begin position="345"/>
        <end position="364"/>
    </location>
</feature>
<dbReference type="CDD" id="cd18596">
    <property type="entry name" value="ABC_6TM_VMR1_D1_like"/>
    <property type="match status" value="1"/>
</dbReference>
<evidence type="ECO:0000313" key="14">
    <source>
        <dbReference type="Proteomes" id="UP000030653"/>
    </source>
</evidence>
<dbReference type="Gene3D" id="1.20.1560.10">
    <property type="entry name" value="ABC transporter type 1, transmembrane domain"/>
    <property type="match status" value="2"/>
</dbReference>
<evidence type="ECO:0000256" key="1">
    <source>
        <dbReference type="ARBA" id="ARBA00004141"/>
    </source>
</evidence>
<gene>
    <name evidence="13" type="ORF">DACRYDRAFT_78170</name>
</gene>
<dbReference type="SUPFAM" id="SSF52540">
    <property type="entry name" value="P-loop containing nucleoside triphosphate hydrolases"/>
    <property type="match status" value="2"/>
</dbReference>
<feature type="region of interest" description="Disordered" evidence="9">
    <location>
        <begin position="259"/>
        <end position="279"/>
    </location>
</feature>
<keyword evidence="14" id="KW-1185">Reference proteome</keyword>